<evidence type="ECO:0000313" key="2">
    <source>
        <dbReference type="EMBL" id="RZU66455.1"/>
    </source>
</evidence>
<evidence type="ECO:0000313" key="3">
    <source>
        <dbReference type="Proteomes" id="UP000291483"/>
    </source>
</evidence>
<keyword evidence="1" id="KW-0472">Membrane</keyword>
<keyword evidence="3" id="KW-1185">Reference proteome</keyword>
<keyword evidence="1" id="KW-0812">Transmembrane</keyword>
<dbReference type="Proteomes" id="UP000291483">
    <property type="component" value="Unassembled WGS sequence"/>
</dbReference>
<proteinExistence type="predicted"/>
<keyword evidence="1" id="KW-1133">Transmembrane helix</keyword>
<dbReference type="AlphaFoldDB" id="A0A4Q8AQU7"/>
<organism evidence="2 3">
    <name type="scientific">Microterricola gilva</name>
    <dbReference type="NCBI Taxonomy" id="393267"/>
    <lineage>
        <taxon>Bacteria</taxon>
        <taxon>Bacillati</taxon>
        <taxon>Actinomycetota</taxon>
        <taxon>Actinomycetes</taxon>
        <taxon>Micrococcales</taxon>
        <taxon>Microbacteriaceae</taxon>
        <taxon>Microterricola</taxon>
    </lineage>
</organism>
<evidence type="ECO:0000256" key="1">
    <source>
        <dbReference type="SAM" id="Phobius"/>
    </source>
</evidence>
<protein>
    <recommendedName>
        <fullName evidence="4">CU044_5270 family protein</fullName>
    </recommendedName>
</protein>
<dbReference type="RefSeq" id="WP_130506655.1">
    <property type="nucleotide sequence ID" value="NZ_SHLC01000001.1"/>
</dbReference>
<name>A0A4Q8AQU7_9MICO</name>
<reference evidence="2 3" key="1">
    <citation type="submission" date="2019-02" db="EMBL/GenBank/DDBJ databases">
        <title>Sequencing the genomes of 1000 actinobacteria strains.</title>
        <authorList>
            <person name="Klenk H.-P."/>
        </authorList>
    </citation>
    <scope>NUCLEOTIDE SEQUENCE [LARGE SCALE GENOMIC DNA]</scope>
    <source>
        <strain evidence="2 3">DSM 18319</strain>
    </source>
</reference>
<sequence length="329" mass="35425">MDELERLVRNARPISGHRSLPLSDRAKRELADLLPGDQSSVSRSRLRLRPSRFLRVVGIALAVAVVAALGTVATTSILSPQPTYAATPRMLQPTETADTARELLTQMAQELVGSAQLAEAPYAISVQAWTLATNDDGVAISSSITPENYEFTRGADGSFRTTVTFAQPVDGDGTPVSGHALPAEGDLSWEESWAPGEYQFLFPTRFPDNAEVVGPYLSTLSGGDSPSAGAVIQALNSVLMEQQLNGTQQVALLTYLAELSDLHVVGPVVDRLGRNALLFTANDTDRAGYEEHLIVSPDTGKILATETVYTGNDRTDIHSPSVVNYYLWK</sequence>
<dbReference type="EMBL" id="SHLC01000001">
    <property type="protein sequence ID" value="RZU66455.1"/>
    <property type="molecule type" value="Genomic_DNA"/>
</dbReference>
<evidence type="ECO:0008006" key="4">
    <source>
        <dbReference type="Google" id="ProtNLM"/>
    </source>
</evidence>
<feature type="transmembrane region" description="Helical" evidence="1">
    <location>
        <begin position="53"/>
        <end position="73"/>
    </location>
</feature>
<gene>
    <name evidence="2" type="ORF">EV379_2812</name>
</gene>
<dbReference type="OrthoDB" id="3425969at2"/>
<comment type="caution">
    <text evidence="2">The sequence shown here is derived from an EMBL/GenBank/DDBJ whole genome shotgun (WGS) entry which is preliminary data.</text>
</comment>
<accession>A0A4Q8AQU7</accession>